<proteinExistence type="predicted"/>
<organism evidence="2 3">
    <name type="scientific">Chitinophaga chungangae</name>
    <dbReference type="NCBI Taxonomy" id="2821488"/>
    <lineage>
        <taxon>Bacteria</taxon>
        <taxon>Pseudomonadati</taxon>
        <taxon>Bacteroidota</taxon>
        <taxon>Chitinophagia</taxon>
        <taxon>Chitinophagales</taxon>
        <taxon>Chitinophagaceae</taxon>
        <taxon>Chitinophaga</taxon>
    </lineage>
</organism>
<feature type="chain" id="PRO_5045443179" description="Lipoprotein" evidence="1">
    <location>
        <begin position="22"/>
        <end position="208"/>
    </location>
</feature>
<dbReference type="EMBL" id="JAGHKP010000001">
    <property type="protein sequence ID" value="MBO9151064.1"/>
    <property type="molecule type" value="Genomic_DNA"/>
</dbReference>
<evidence type="ECO:0000256" key="1">
    <source>
        <dbReference type="SAM" id="SignalP"/>
    </source>
</evidence>
<dbReference type="RefSeq" id="WP_209142896.1">
    <property type="nucleotide sequence ID" value="NZ_JAGHKP010000001.1"/>
</dbReference>
<accession>A0ABS3Y8Q4</accession>
<protein>
    <recommendedName>
        <fullName evidence="4">Lipoprotein</fullName>
    </recommendedName>
</protein>
<evidence type="ECO:0000313" key="3">
    <source>
        <dbReference type="Proteomes" id="UP000679126"/>
    </source>
</evidence>
<comment type="caution">
    <text evidence="2">The sequence shown here is derived from an EMBL/GenBank/DDBJ whole genome shotgun (WGS) entry which is preliminary data.</text>
</comment>
<evidence type="ECO:0000313" key="2">
    <source>
        <dbReference type="EMBL" id="MBO9151064.1"/>
    </source>
</evidence>
<evidence type="ECO:0008006" key="4">
    <source>
        <dbReference type="Google" id="ProtNLM"/>
    </source>
</evidence>
<sequence length="208" mass="24164">MRYLRLNSLVLLMMLASCTSAYRGLQRTDNDVAACLERFRPKIEQPVLYATQVDVLQHHLSGLLYFKPMEDGSMRVVFMSEMGMKFFDFEFAKDGSFTKHYMLPKMDKKAVVKTLKKDFEMVLMRQDPAKGTSYVLNGQRYTAFDLPKGKIYYITDGDCRELLRVENASKRKPVAEAFLTHYRNGVPDSLLVRHKKFTFTISSQRVEK</sequence>
<reference evidence="3" key="1">
    <citation type="submission" date="2021-03" db="EMBL/GenBank/DDBJ databases">
        <title>Assistant Professor.</title>
        <authorList>
            <person name="Huq M.A."/>
        </authorList>
    </citation>
    <scope>NUCLEOTIDE SEQUENCE [LARGE SCALE GENOMIC DNA]</scope>
    <source>
        <strain evidence="3">MAH-28</strain>
    </source>
</reference>
<gene>
    <name evidence="2" type="ORF">J7I43_02525</name>
</gene>
<name>A0ABS3Y8Q4_9BACT</name>
<dbReference type="PROSITE" id="PS51257">
    <property type="entry name" value="PROKAR_LIPOPROTEIN"/>
    <property type="match status" value="1"/>
</dbReference>
<feature type="signal peptide" evidence="1">
    <location>
        <begin position="1"/>
        <end position="21"/>
    </location>
</feature>
<dbReference type="Proteomes" id="UP000679126">
    <property type="component" value="Unassembled WGS sequence"/>
</dbReference>
<keyword evidence="3" id="KW-1185">Reference proteome</keyword>
<keyword evidence="1" id="KW-0732">Signal</keyword>